<reference evidence="9 10" key="1">
    <citation type="submission" date="2024-03" db="EMBL/GenBank/DDBJ databases">
        <title>The Acrasis kona genome and developmental transcriptomes reveal deep origins of eukaryotic multicellular pathways.</title>
        <authorList>
            <person name="Sheikh S."/>
            <person name="Fu C.-J."/>
            <person name="Brown M.W."/>
            <person name="Baldauf S.L."/>
        </authorList>
    </citation>
    <scope>NUCLEOTIDE SEQUENCE [LARGE SCALE GENOMIC DNA]</scope>
    <source>
        <strain evidence="9 10">ATCC MYA-3509</strain>
    </source>
</reference>
<dbReference type="Proteomes" id="UP001431209">
    <property type="component" value="Unassembled WGS sequence"/>
</dbReference>
<dbReference type="InterPro" id="IPR046357">
    <property type="entry name" value="PPIase_dom_sf"/>
</dbReference>
<evidence type="ECO:0000256" key="5">
    <source>
        <dbReference type="PROSITE-ProRule" id="PRU00278"/>
    </source>
</evidence>
<dbReference type="GO" id="GO:0006364">
    <property type="term" value="P:rRNA processing"/>
    <property type="evidence" value="ECO:0007669"/>
    <property type="project" value="InterPro"/>
</dbReference>
<protein>
    <recommendedName>
        <fullName evidence="6">Peptidyl-prolyl cis-trans isomerase</fullName>
        <ecNumber evidence="6">5.2.1.8</ecNumber>
    </recommendedName>
</protein>
<dbReference type="EMBL" id="JAOPGA020001148">
    <property type="protein sequence ID" value="KAL0485560.1"/>
    <property type="molecule type" value="Genomic_DNA"/>
</dbReference>
<dbReference type="InterPro" id="IPR000297">
    <property type="entry name" value="PPIase_PpiC"/>
</dbReference>
<keyword evidence="10" id="KW-1185">Reference proteome</keyword>
<organism evidence="9 10">
    <name type="scientific">Acrasis kona</name>
    <dbReference type="NCBI Taxonomy" id="1008807"/>
    <lineage>
        <taxon>Eukaryota</taxon>
        <taxon>Discoba</taxon>
        <taxon>Heterolobosea</taxon>
        <taxon>Tetramitia</taxon>
        <taxon>Eutetramitia</taxon>
        <taxon>Acrasidae</taxon>
        <taxon>Acrasis</taxon>
    </lineage>
</organism>
<sequence length="141" mass="15165">MGKDSKTTTKKPAAKGDKGKGGDKEEKGSKGGKGGLGTCKEVKARHILCEKQSKILEVQNKLNEGWLSNDSKVPESEFGKLAMEYSECSSGKKGGDLGWFPRGKMVGAFQDIAFGTEPGNCSTPFKTQHGYHIVLVTGRRN</sequence>
<dbReference type="AlphaFoldDB" id="A0AAW2Z802"/>
<evidence type="ECO:0000256" key="2">
    <source>
        <dbReference type="ARBA" id="ARBA00010242"/>
    </source>
</evidence>
<dbReference type="PROSITE" id="PS01096">
    <property type="entry name" value="PPIC_PPIASE_1"/>
    <property type="match status" value="1"/>
</dbReference>
<dbReference type="PROSITE" id="PS50198">
    <property type="entry name" value="PPIC_PPIASE_2"/>
    <property type="match status" value="1"/>
</dbReference>
<evidence type="ECO:0000313" key="10">
    <source>
        <dbReference type="Proteomes" id="UP001431209"/>
    </source>
</evidence>
<evidence type="ECO:0000313" key="9">
    <source>
        <dbReference type="EMBL" id="KAL0485560.1"/>
    </source>
</evidence>
<comment type="caution">
    <text evidence="9">The sequence shown here is derived from an EMBL/GenBank/DDBJ whole genome shotgun (WGS) entry which is preliminary data.</text>
</comment>
<proteinExistence type="inferred from homology"/>
<evidence type="ECO:0000256" key="1">
    <source>
        <dbReference type="ARBA" id="ARBA00000971"/>
    </source>
</evidence>
<dbReference type="PANTHER" id="PTHR45995">
    <property type="match status" value="1"/>
</dbReference>
<dbReference type="InterPro" id="IPR043323">
    <property type="entry name" value="PIN4"/>
</dbReference>
<keyword evidence="3 5" id="KW-0697">Rotamase</keyword>
<evidence type="ECO:0000256" key="3">
    <source>
        <dbReference type="ARBA" id="ARBA00023110"/>
    </source>
</evidence>
<feature type="domain" description="PpiC" evidence="8">
    <location>
        <begin position="39"/>
        <end position="138"/>
    </location>
</feature>
<name>A0AAW2Z802_9EUKA</name>
<evidence type="ECO:0000256" key="6">
    <source>
        <dbReference type="RuleBase" id="RU363014"/>
    </source>
</evidence>
<dbReference type="EC" id="5.2.1.8" evidence="6"/>
<comment type="similarity">
    <text evidence="2">Belongs to the PpiC/parvulin rotamase family. PIN4 subfamily.</text>
</comment>
<dbReference type="GO" id="GO:0003755">
    <property type="term" value="F:peptidyl-prolyl cis-trans isomerase activity"/>
    <property type="evidence" value="ECO:0007669"/>
    <property type="project" value="UniProtKB-UniRule"/>
</dbReference>
<dbReference type="GO" id="GO:0003677">
    <property type="term" value="F:DNA binding"/>
    <property type="evidence" value="ECO:0007669"/>
    <property type="project" value="InterPro"/>
</dbReference>
<dbReference type="Gene3D" id="3.10.50.40">
    <property type="match status" value="1"/>
</dbReference>
<evidence type="ECO:0000259" key="8">
    <source>
        <dbReference type="PROSITE" id="PS50198"/>
    </source>
</evidence>
<gene>
    <name evidence="9" type="ORF">AKO1_003132</name>
</gene>
<evidence type="ECO:0000256" key="7">
    <source>
        <dbReference type="SAM" id="MobiDB-lite"/>
    </source>
</evidence>
<feature type="compositionally biased region" description="Basic and acidic residues" evidence="7">
    <location>
        <begin position="14"/>
        <end position="29"/>
    </location>
</feature>
<evidence type="ECO:0000256" key="4">
    <source>
        <dbReference type="ARBA" id="ARBA00023235"/>
    </source>
</evidence>
<dbReference type="Pfam" id="PF00639">
    <property type="entry name" value="Rotamase"/>
    <property type="match status" value="1"/>
</dbReference>
<keyword evidence="4 5" id="KW-0413">Isomerase</keyword>
<dbReference type="InterPro" id="IPR023058">
    <property type="entry name" value="PPIase_PpiC_CS"/>
</dbReference>
<comment type="catalytic activity">
    <reaction evidence="1 6">
        <text>[protein]-peptidylproline (omega=180) = [protein]-peptidylproline (omega=0)</text>
        <dbReference type="Rhea" id="RHEA:16237"/>
        <dbReference type="Rhea" id="RHEA-COMP:10747"/>
        <dbReference type="Rhea" id="RHEA-COMP:10748"/>
        <dbReference type="ChEBI" id="CHEBI:83833"/>
        <dbReference type="ChEBI" id="CHEBI:83834"/>
        <dbReference type="EC" id="5.2.1.8"/>
    </reaction>
</comment>
<accession>A0AAW2Z802</accession>
<dbReference type="SUPFAM" id="SSF54534">
    <property type="entry name" value="FKBP-like"/>
    <property type="match status" value="1"/>
</dbReference>
<feature type="region of interest" description="Disordered" evidence="7">
    <location>
        <begin position="1"/>
        <end position="38"/>
    </location>
</feature>